<name>A0A5Q0UGQ8_9ARCH</name>
<gene>
    <name evidence="1" type="ORF">LC1Nh_0915</name>
</gene>
<dbReference type="KEGG" id="ncon:LC1Nh_0915"/>
<dbReference type="EMBL" id="CP040089">
    <property type="protein sequence ID" value="QGA80797.1"/>
    <property type="molecule type" value="Genomic_DNA"/>
</dbReference>
<proteinExistence type="predicted"/>
<dbReference type="Proteomes" id="UP000377803">
    <property type="component" value="Chromosome"/>
</dbReference>
<accession>A0A5Q0UGQ8</accession>
<dbReference type="GeneID" id="42365306"/>
<evidence type="ECO:0000313" key="1">
    <source>
        <dbReference type="EMBL" id="QGA80797.1"/>
    </source>
</evidence>
<dbReference type="RefSeq" id="WP_153550539.1">
    <property type="nucleotide sequence ID" value="NZ_CP040089.1"/>
</dbReference>
<dbReference type="AlphaFoldDB" id="A0A5Q0UGQ8"/>
<keyword evidence="2" id="KW-1185">Reference proteome</keyword>
<reference evidence="2" key="1">
    <citation type="submission" date="2019-05" db="EMBL/GenBank/DDBJ databases">
        <title>Candidatus Nanohalobium constans, a novel model system to study the DPANN nano-sized archaea: genomic and physiological characterization of a nanoarchaeon co-cultured with its chitinotrophic host.</title>
        <authorList>
            <person name="La Cono V."/>
            <person name="Arcadi E."/>
            <person name="Crisafi F."/>
            <person name="Denaro R."/>
            <person name="La Spada G."/>
            <person name="Messina E."/>
            <person name="Smedile F."/>
            <person name="Toshchakov S.V."/>
            <person name="Shevchenko M.A."/>
            <person name="Golyshin P.N."/>
            <person name="Golyshina O.V."/>
            <person name="Ferrer M."/>
            <person name="Rohde M."/>
            <person name="Mushegian A."/>
            <person name="Sorokin D.Y."/>
            <person name="Giuliano L."/>
            <person name="Yakimov M.M."/>
        </authorList>
    </citation>
    <scope>NUCLEOTIDE SEQUENCE [LARGE SCALE GENOMIC DNA]</scope>
    <source>
        <strain evidence="2">LC1Nh</strain>
    </source>
</reference>
<sequence>MDNKIILTAILALAASGCMDSTNPGGGSGNGIQVEKFSITDDTLNPNQKTVIEAKIRNYNKAPTTLNSENITLFNTGQLKVQEDSKNCNPKKISNSDQDINPVIRCTWNVEAPGKSFIEGFDSKPLSVKLQIRYSSTVENNQPLKINFQNMSEIKESSPIKTTASNNDLKMSIETQTPSPVTTPETLTVKTANTGVGSIKGKIKIKCSPEKLFSECPQEKTPIQDQTRFNLNAETELTGTQNIFISTHYKYEKNPNLDIEVVNN</sequence>
<evidence type="ECO:0008006" key="3">
    <source>
        <dbReference type="Google" id="ProtNLM"/>
    </source>
</evidence>
<organism evidence="1 2">
    <name type="scientific">Candidatus Nanohalobium constans</name>
    <dbReference type="NCBI Taxonomy" id="2565781"/>
    <lineage>
        <taxon>Archaea</taxon>
        <taxon>Candidatus Nanohalarchaeota</taxon>
        <taxon>Candidatus Nanohalobia</taxon>
        <taxon>Candidatus Nanohalobiales</taxon>
        <taxon>Candidatus Nanohalobiaceae</taxon>
        <taxon>Candidatus Nanohalobium</taxon>
    </lineage>
</organism>
<dbReference type="PROSITE" id="PS51257">
    <property type="entry name" value="PROKAR_LIPOPROTEIN"/>
    <property type="match status" value="1"/>
</dbReference>
<evidence type="ECO:0000313" key="2">
    <source>
        <dbReference type="Proteomes" id="UP000377803"/>
    </source>
</evidence>
<protein>
    <recommendedName>
        <fullName evidence="3">Lipoprotein</fullName>
    </recommendedName>
</protein>